<dbReference type="OrthoDB" id="341421at2759"/>
<evidence type="ECO:0008006" key="6">
    <source>
        <dbReference type="Google" id="ProtNLM"/>
    </source>
</evidence>
<dbReference type="AlphaFoldDB" id="A0A165T6J6"/>
<protein>
    <recommendedName>
        <fullName evidence="6">SET domain-containing protein</fullName>
    </recommendedName>
</protein>
<dbReference type="Gene3D" id="3.90.1410.10">
    <property type="entry name" value="set domain protein methyltransferase, domain 1"/>
    <property type="match status" value="1"/>
</dbReference>
<gene>
    <name evidence="4" type="ORF">NEOLEDRAFT_1132222</name>
</gene>
<dbReference type="STRING" id="1314782.A0A165T6J6"/>
<keyword evidence="2" id="KW-0808">Transferase</keyword>
<dbReference type="GO" id="GO:0032259">
    <property type="term" value="P:methylation"/>
    <property type="evidence" value="ECO:0007669"/>
    <property type="project" value="UniProtKB-KW"/>
</dbReference>
<dbReference type="InterPro" id="IPR050600">
    <property type="entry name" value="SETD3_SETD6_MTase"/>
</dbReference>
<keyword evidence="5" id="KW-1185">Reference proteome</keyword>
<evidence type="ECO:0000313" key="5">
    <source>
        <dbReference type="Proteomes" id="UP000076761"/>
    </source>
</evidence>
<dbReference type="PANTHER" id="PTHR13271">
    <property type="entry name" value="UNCHARACTERIZED PUTATIVE METHYLTRANSFERASE"/>
    <property type="match status" value="1"/>
</dbReference>
<evidence type="ECO:0000256" key="2">
    <source>
        <dbReference type="ARBA" id="ARBA00022679"/>
    </source>
</evidence>
<dbReference type="FunCoup" id="A0A165T6J6">
    <property type="interactions" value="120"/>
</dbReference>
<dbReference type="InParanoid" id="A0A165T6J6"/>
<organism evidence="4 5">
    <name type="scientific">Neolentinus lepideus HHB14362 ss-1</name>
    <dbReference type="NCBI Taxonomy" id="1314782"/>
    <lineage>
        <taxon>Eukaryota</taxon>
        <taxon>Fungi</taxon>
        <taxon>Dikarya</taxon>
        <taxon>Basidiomycota</taxon>
        <taxon>Agaricomycotina</taxon>
        <taxon>Agaricomycetes</taxon>
        <taxon>Gloeophyllales</taxon>
        <taxon>Gloeophyllaceae</taxon>
        <taxon>Neolentinus</taxon>
    </lineage>
</organism>
<reference evidence="4 5" key="1">
    <citation type="journal article" date="2016" name="Mol. Biol. Evol.">
        <title>Comparative Genomics of Early-Diverging Mushroom-Forming Fungi Provides Insights into the Origins of Lignocellulose Decay Capabilities.</title>
        <authorList>
            <person name="Nagy L.G."/>
            <person name="Riley R."/>
            <person name="Tritt A."/>
            <person name="Adam C."/>
            <person name="Daum C."/>
            <person name="Floudas D."/>
            <person name="Sun H."/>
            <person name="Yadav J.S."/>
            <person name="Pangilinan J."/>
            <person name="Larsson K.H."/>
            <person name="Matsuura K."/>
            <person name="Barry K."/>
            <person name="Labutti K."/>
            <person name="Kuo R."/>
            <person name="Ohm R.A."/>
            <person name="Bhattacharya S.S."/>
            <person name="Shirouzu T."/>
            <person name="Yoshinaga Y."/>
            <person name="Martin F.M."/>
            <person name="Grigoriev I.V."/>
            <person name="Hibbett D.S."/>
        </authorList>
    </citation>
    <scope>NUCLEOTIDE SEQUENCE [LARGE SCALE GENOMIC DNA]</scope>
    <source>
        <strain evidence="4 5">HHB14362 ss-1</strain>
    </source>
</reference>
<dbReference type="PANTHER" id="PTHR13271:SF47">
    <property type="entry name" value="ACTIN-HISTIDINE N-METHYLTRANSFERASE"/>
    <property type="match status" value="1"/>
</dbReference>
<evidence type="ECO:0000256" key="3">
    <source>
        <dbReference type="ARBA" id="ARBA00022691"/>
    </source>
</evidence>
<keyword evidence="3" id="KW-0949">S-adenosyl-L-methionine</keyword>
<dbReference type="EMBL" id="KV425567">
    <property type="protein sequence ID" value="KZT26214.1"/>
    <property type="molecule type" value="Genomic_DNA"/>
</dbReference>
<evidence type="ECO:0000256" key="1">
    <source>
        <dbReference type="ARBA" id="ARBA00022603"/>
    </source>
</evidence>
<dbReference type="InterPro" id="IPR046341">
    <property type="entry name" value="SET_dom_sf"/>
</dbReference>
<name>A0A165T6J6_9AGAM</name>
<dbReference type="SUPFAM" id="SSF82199">
    <property type="entry name" value="SET domain"/>
    <property type="match status" value="1"/>
</dbReference>
<keyword evidence="1" id="KW-0489">Methyltransferase</keyword>
<accession>A0A165T6J6</accession>
<proteinExistence type="predicted"/>
<evidence type="ECO:0000313" key="4">
    <source>
        <dbReference type="EMBL" id="KZT26214.1"/>
    </source>
</evidence>
<dbReference type="Proteomes" id="UP000076761">
    <property type="component" value="Unassembled WGS sequence"/>
</dbReference>
<sequence>MCPIFDFANHCPDPPHLLPLPSNAEIWGTGSKREPYGLRTPADAHFEKGQQLFIQYGVHANKTLFAEYGFVNVLPEGHVREGKVSGEVDVQDIMERMLLERGAAGKWIKGALEDEGYWGEWTLHSSPTPAHPSFRLISALRLYRSIPQTSTAIPRNPDKALDAWRDTLMGRQDSISPENEQAWRRTLVEMCREIVERARRNLQDLADNGGKAQGEWRAFVHDCVKTLWREEFEVAEAVVESVQNGEEFW</sequence>
<dbReference type="GO" id="GO:0016279">
    <property type="term" value="F:protein-lysine N-methyltransferase activity"/>
    <property type="evidence" value="ECO:0007669"/>
    <property type="project" value="TreeGrafter"/>
</dbReference>